<protein>
    <submittedName>
        <fullName evidence="1">Extracellular solute-binding protein</fullName>
    </submittedName>
</protein>
<organism evidence="1 2">
    <name type="scientific">Variovorax humicola</name>
    <dbReference type="NCBI Taxonomy" id="1769758"/>
    <lineage>
        <taxon>Bacteria</taxon>
        <taxon>Pseudomonadati</taxon>
        <taxon>Pseudomonadota</taxon>
        <taxon>Betaproteobacteria</taxon>
        <taxon>Burkholderiales</taxon>
        <taxon>Comamonadaceae</taxon>
        <taxon>Variovorax</taxon>
    </lineage>
</organism>
<dbReference type="InterPro" id="IPR006059">
    <property type="entry name" value="SBP"/>
</dbReference>
<dbReference type="EMBL" id="JBBKZV010000027">
    <property type="protein sequence ID" value="MEJ8825942.1"/>
    <property type="molecule type" value="Genomic_DNA"/>
</dbReference>
<dbReference type="InterPro" id="IPR006311">
    <property type="entry name" value="TAT_signal"/>
</dbReference>
<name>A0ABU8W7B3_9BURK</name>
<proteinExistence type="predicted"/>
<keyword evidence="2" id="KW-1185">Reference proteome</keyword>
<evidence type="ECO:0000313" key="1">
    <source>
        <dbReference type="EMBL" id="MEJ8825942.1"/>
    </source>
</evidence>
<dbReference type="PANTHER" id="PTHR42779:SF1">
    <property type="entry name" value="PROTEIN YNJB"/>
    <property type="match status" value="1"/>
</dbReference>
<comment type="caution">
    <text evidence="1">The sequence shown here is derived from an EMBL/GenBank/DDBJ whole genome shotgun (WGS) entry which is preliminary data.</text>
</comment>
<dbReference type="SUPFAM" id="SSF53850">
    <property type="entry name" value="Periplasmic binding protein-like II"/>
    <property type="match status" value="1"/>
</dbReference>
<dbReference type="PANTHER" id="PTHR42779">
    <property type="entry name" value="PROTEIN YNJB"/>
    <property type="match status" value="1"/>
</dbReference>
<accession>A0ABU8W7B3</accession>
<sequence>MNTSAPSALSRRAVLRTTLGAAMAAALPGARAQGLPKFGSAPVPLGVIDVAGNLALTQKVFDAYGAANKERVSRFTFTRSPAPELAGKIRAMQAANRVELHMVLTGLDGIAAGIEQGVWQDLSPYYAQIGSPAELYEGGAAAIQKQAGGNGMLIAYSPQGPLLEYAPARVAKPPKTLDDLLAWTKANPNKFFYARPANSGPGRTFVMALPYMLGDKDPLDPVKGWDKTWAYLKALNQNVEYYPSGTTPTMRELAQGSRDLIISTMGWDIYPRVQGIVPKDTAVTAFDKPTFVADGQFVAIPKGLPEDRLAAALDVLKFMLQPPQQAMVYADGYLYPGPARKGITLAQAPAESQKVLNEFGRLSYYEPLLASTPVKPPLEPKPLIAMFRAWDEQIGGQKVKT</sequence>
<evidence type="ECO:0000313" key="2">
    <source>
        <dbReference type="Proteomes" id="UP001363010"/>
    </source>
</evidence>
<dbReference type="RefSeq" id="WP_340366976.1">
    <property type="nucleotide sequence ID" value="NZ_JBBKZV010000027.1"/>
</dbReference>
<dbReference type="Proteomes" id="UP001363010">
    <property type="component" value="Unassembled WGS sequence"/>
</dbReference>
<gene>
    <name evidence="1" type="ORF">WKW80_28585</name>
</gene>
<dbReference type="Pfam" id="PF13416">
    <property type="entry name" value="SBP_bac_8"/>
    <property type="match status" value="1"/>
</dbReference>
<reference evidence="1 2" key="1">
    <citation type="submission" date="2024-03" db="EMBL/GenBank/DDBJ databases">
        <title>Novel species of the genus Variovorax.</title>
        <authorList>
            <person name="Liu Q."/>
            <person name="Xin Y.-H."/>
        </authorList>
    </citation>
    <scope>NUCLEOTIDE SEQUENCE [LARGE SCALE GENOMIC DNA]</scope>
    <source>
        <strain evidence="1 2">KACC 18501</strain>
    </source>
</reference>
<dbReference type="Gene3D" id="3.40.190.10">
    <property type="entry name" value="Periplasmic binding protein-like II"/>
    <property type="match status" value="2"/>
</dbReference>
<dbReference type="PROSITE" id="PS51318">
    <property type="entry name" value="TAT"/>
    <property type="match status" value="1"/>
</dbReference>